<feature type="compositionally biased region" description="Low complexity" evidence="1">
    <location>
        <begin position="19"/>
        <end position="43"/>
    </location>
</feature>
<evidence type="ECO:0000256" key="1">
    <source>
        <dbReference type="SAM" id="MobiDB-lite"/>
    </source>
</evidence>
<dbReference type="Proteomes" id="UP000199691">
    <property type="component" value="Unassembled WGS sequence"/>
</dbReference>
<proteinExistence type="predicted"/>
<keyword evidence="5" id="KW-1185">Reference proteome</keyword>
<gene>
    <name evidence="4" type="ORF">SAMN05421507_10229</name>
</gene>
<evidence type="ECO:0000313" key="4">
    <source>
        <dbReference type="EMBL" id="SDO28447.1"/>
    </source>
</evidence>
<accession>A0A1H0IAK1</accession>
<dbReference type="Pfam" id="PF14016">
    <property type="entry name" value="DUF4232"/>
    <property type="match status" value="1"/>
</dbReference>
<reference evidence="5" key="1">
    <citation type="submission" date="2016-10" db="EMBL/GenBank/DDBJ databases">
        <authorList>
            <person name="Varghese N."/>
            <person name="Submissions S."/>
        </authorList>
    </citation>
    <scope>NUCLEOTIDE SEQUENCE [LARGE SCALE GENOMIC DNA]</scope>
    <source>
        <strain evidence="5">CGMCC 4.6609</strain>
    </source>
</reference>
<protein>
    <recommendedName>
        <fullName evidence="3">DUF4232 domain-containing protein</fullName>
    </recommendedName>
</protein>
<feature type="region of interest" description="Disordered" evidence="1">
    <location>
        <begin position="19"/>
        <end position="48"/>
    </location>
</feature>
<feature type="domain" description="DUF4232" evidence="3">
    <location>
        <begin position="60"/>
        <end position="169"/>
    </location>
</feature>
<keyword evidence="2" id="KW-0732">Signal</keyword>
<evidence type="ECO:0000259" key="3">
    <source>
        <dbReference type="Pfam" id="PF14016"/>
    </source>
</evidence>
<dbReference type="PROSITE" id="PS51257">
    <property type="entry name" value="PROKAR_LIPOPROTEIN"/>
    <property type="match status" value="1"/>
</dbReference>
<dbReference type="OrthoDB" id="3297425at2"/>
<dbReference type="AlphaFoldDB" id="A0A1H0IAK1"/>
<feature type="chain" id="PRO_5039704991" description="DUF4232 domain-containing protein" evidence="2">
    <location>
        <begin position="19"/>
        <end position="187"/>
    </location>
</feature>
<sequence length="187" mass="18824">MRVTVLAVVLAIAATACATPTPGPAAQQTPQSTQSPASTSATVSDKREPTLKAELTLQGKPGLGLLTVTNEGTTPLTFRGWPKLSFTTPADELAAIPVEQKLVPGEGPSITLEPGRTAFAGVRLDVGDEAGSVAIGSMTAELPGATPAEVTVIGADGRPVADLSSLRVSEAEVGTLQPAAQGVLTFG</sequence>
<feature type="signal peptide" evidence="2">
    <location>
        <begin position="1"/>
        <end position="18"/>
    </location>
</feature>
<evidence type="ECO:0000256" key="2">
    <source>
        <dbReference type="SAM" id="SignalP"/>
    </source>
</evidence>
<name>A0A1H0IAK1_9PSEU</name>
<dbReference type="InterPro" id="IPR025326">
    <property type="entry name" value="DUF4232"/>
</dbReference>
<evidence type="ECO:0000313" key="5">
    <source>
        <dbReference type="Proteomes" id="UP000199691"/>
    </source>
</evidence>
<organism evidence="4 5">
    <name type="scientific">Lentzea jiangxiensis</name>
    <dbReference type="NCBI Taxonomy" id="641025"/>
    <lineage>
        <taxon>Bacteria</taxon>
        <taxon>Bacillati</taxon>
        <taxon>Actinomycetota</taxon>
        <taxon>Actinomycetes</taxon>
        <taxon>Pseudonocardiales</taxon>
        <taxon>Pseudonocardiaceae</taxon>
        <taxon>Lentzea</taxon>
    </lineage>
</organism>
<dbReference type="STRING" id="641025.SAMN05421507_10229"/>
<dbReference type="EMBL" id="FNIX01000002">
    <property type="protein sequence ID" value="SDO28447.1"/>
    <property type="molecule type" value="Genomic_DNA"/>
</dbReference>
<dbReference type="RefSeq" id="WP_090096111.1">
    <property type="nucleotide sequence ID" value="NZ_FNIX01000002.1"/>
</dbReference>